<dbReference type="InterPro" id="IPR003961">
    <property type="entry name" value="FN3_dom"/>
</dbReference>
<dbReference type="SUPFAM" id="SSF49265">
    <property type="entry name" value="Fibronectin type III"/>
    <property type="match status" value="1"/>
</dbReference>
<name>A0ABS1L306_9BACT</name>
<reference evidence="1 2" key="1">
    <citation type="submission" date="2021-01" db="EMBL/GenBank/DDBJ databases">
        <title>Chryseolinea sp. Jin1 Genome sequencing and assembly.</title>
        <authorList>
            <person name="Kim I."/>
        </authorList>
    </citation>
    <scope>NUCLEOTIDE SEQUENCE [LARGE SCALE GENOMIC DNA]</scope>
    <source>
        <strain evidence="1 2">Jin1</strain>
    </source>
</reference>
<evidence type="ECO:0000313" key="1">
    <source>
        <dbReference type="EMBL" id="MBL0745955.1"/>
    </source>
</evidence>
<gene>
    <name evidence="1" type="ORF">JI741_32280</name>
</gene>
<dbReference type="Gene3D" id="2.60.40.10">
    <property type="entry name" value="Immunoglobulins"/>
    <property type="match status" value="1"/>
</dbReference>
<comment type="caution">
    <text evidence="1">The sequence shown here is derived from an EMBL/GenBank/DDBJ whole genome shotgun (WGS) entry which is preliminary data.</text>
</comment>
<protein>
    <submittedName>
        <fullName evidence="1">Fibronectin type III domain-containing protein</fullName>
    </submittedName>
</protein>
<dbReference type="EMBL" id="JAERRB010000023">
    <property type="protein sequence ID" value="MBL0745955.1"/>
    <property type="molecule type" value="Genomic_DNA"/>
</dbReference>
<proteinExistence type="predicted"/>
<sequence length="209" mass="22760">MKTIVRVALNHSNLSDEALIVKMQGIIKSMTNNANFPAPLPELDALSLALTDYEAALVATQTTGSKQDTARKNEHRKNLQQAYRVLGNVVDNKSNNDLAVLLSSGFEARKSPSAPAGRLDKPTDIEVQATQQPGTIKISVGKISRARIYMFQYALGAVTDESQWISVTSTVRTKVIDGLESGKQYSFRVGGVGTDPFIFFSDPVIRFVA</sequence>
<keyword evidence="2" id="KW-1185">Reference proteome</keyword>
<organism evidence="1 2">
    <name type="scientific">Chryseolinea lacunae</name>
    <dbReference type="NCBI Taxonomy" id="2801331"/>
    <lineage>
        <taxon>Bacteria</taxon>
        <taxon>Pseudomonadati</taxon>
        <taxon>Bacteroidota</taxon>
        <taxon>Cytophagia</taxon>
        <taxon>Cytophagales</taxon>
        <taxon>Fulvivirgaceae</taxon>
        <taxon>Chryseolinea</taxon>
    </lineage>
</organism>
<dbReference type="CDD" id="cd00063">
    <property type="entry name" value="FN3"/>
    <property type="match status" value="1"/>
</dbReference>
<dbReference type="InterPro" id="IPR013783">
    <property type="entry name" value="Ig-like_fold"/>
</dbReference>
<evidence type="ECO:0000313" key="2">
    <source>
        <dbReference type="Proteomes" id="UP000613030"/>
    </source>
</evidence>
<dbReference type="Proteomes" id="UP000613030">
    <property type="component" value="Unassembled WGS sequence"/>
</dbReference>
<accession>A0ABS1L306</accession>
<dbReference type="RefSeq" id="WP_202016700.1">
    <property type="nucleotide sequence ID" value="NZ_JAERRB010000023.1"/>
</dbReference>
<dbReference type="InterPro" id="IPR036116">
    <property type="entry name" value="FN3_sf"/>
</dbReference>